<evidence type="ECO:0000313" key="1">
    <source>
        <dbReference type="EMBL" id="KAH7856701.1"/>
    </source>
</evidence>
<keyword evidence="2" id="KW-1185">Reference proteome</keyword>
<proteinExistence type="predicted"/>
<organism evidence="1 2">
    <name type="scientific">Vaccinium darrowii</name>
    <dbReference type="NCBI Taxonomy" id="229202"/>
    <lineage>
        <taxon>Eukaryota</taxon>
        <taxon>Viridiplantae</taxon>
        <taxon>Streptophyta</taxon>
        <taxon>Embryophyta</taxon>
        <taxon>Tracheophyta</taxon>
        <taxon>Spermatophyta</taxon>
        <taxon>Magnoliopsida</taxon>
        <taxon>eudicotyledons</taxon>
        <taxon>Gunneridae</taxon>
        <taxon>Pentapetalae</taxon>
        <taxon>asterids</taxon>
        <taxon>Ericales</taxon>
        <taxon>Ericaceae</taxon>
        <taxon>Vaccinioideae</taxon>
        <taxon>Vaccinieae</taxon>
        <taxon>Vaccinium</taxon>
    </lineage>
</organism>
<dbReference type="Proteomes" id="UP000828048">
    <property type="component" value="Chromosome 3"/>
</dbReference>
<sequence>MLWNRKNFGNNRNRIEGLKAQLGIVQQKAFSEENFIQERAIKEELEITLLKEEMYQHQRSRLNWILYGDRNTSLFHATVIQRRQRNQLSKIKDSDGSWISKENEINDHLYDYFSSLFKSSGSRNFDSLLQKVDCYIIDEMNKGLT</sequence>
<gene>
    <name evidence="1" type="ORF">Vadar_004459</name>
</gene>
<comment type="caution">
    <text evidence="1">The sequence shown here is derived from an EMBL/GenBank/DDBJ whole genome shotgun (WGS) entry which is preliminary data.</text>
</comment>
<protein>
    <submittedName>
        <fullName evidence="1">Uncharacterized protein</fullName>
    </submittedName>
</protein>
<name>A0ACB7YSN7_9ERIC</name>
<accession>A0ACB7YSN7</accession>
<dbReference type="EMBL" id="CM037153">
    <property type="protein sequence ID" value="KAH7856701.1"/>
    <property type="molecule type" value="Genomic_DNA"/>
</dbReference>
<evidence type="ECO:0000313" key="2">
    <source>
        <dbReference type="Proteomes" id="UP000828048"/>
    </source>
</evidence>
<reference evidence="1 2" key="1">
    <citation type="journal article" date="2021" name="Hortic Res">
        <title>High-quality reference genome and annotation aids understanding of berry development for evergreen blueberry (Vaccinium darrowii).</title>
        <authorList>
            <person name="Yu J."/>
            <person name="Hulse-Kemp A.M."/>
            <person name="Babiker E."/>
            <person name="Staton M."/>
        </authorList>
    </citation>
    <scope>NUCLEOTIDE SEQUENCE [LARGE SCALE GENOMIC DNA]</scope>
    <source>
        <strain evidence="2">cv. NJ 8807/NJ 8810</strain>
        <tissue evidence="1">Young leaf</tissue>
    </source>
</reference>